<protein>
    <recommendedName>
        <fullName evidence="1">ADP-ribosyl cyclase/cyclic ADP-ribose hydrolase</fullName>
        <ecNumber evidence="1">3.2.2.6</ecNumber>
    </recommendedName>
</protein>
<dbReference type="Proteomes" id="UP001497516">
    <property type="component" value="Chromosome 1"/>
</dbReference>
<dbReference type="EC" id="3.2.2.6" evidence="1"/>
<organism evidence="6 7">
    <name type="scientific">Linum trigynum</name>
    <dbReference type="NCBI Taxonomy" id="586398"/>
    <lineage>
        <taxon>Eukaryota</taxon>
        <taxon>Viridiplantae</taxon>
        <taxon>Streptophyta</taxon>
        <taxon>Embryophyta</taxon>
        <taxon>Tracheophyta</taxon>
        <taxon>Spermatophyta</taxon>
        <taxon>Magnoliopsida</taxon>
        <taxon>eudicotyledons</taxon>
        <taxon>Gunneridae</taxon>
        <taxon>Pentapetalae</taxon>
        <taxon>rosids</taxon>
        <taxon>fabids</taxon>
        <taxon>Malpighiales</taxon>
        <taxon>Linaceae</taxon>
        <taxon>Linum</taxon>
    </lineage>
</organism>
<keyword evidence="7" id="KW-1185">Reference proteome</keyword>
<dbReference type="Pfam" id="PF01582">
    <property type="entry name" value="TIR"/>
    <property type="match status" value="1"/>
</dbReference>
<reference evidence="6 7" key="1">
    <citation type="submission" date="2024-04" db="EMBL/GenBank/DDBJ databases">
        <authorList>
            <person name="Fracassetti M."/>
        </authorList>
    </citation>
    <scope>NUCLEOTIDE SEQUENCE [LARGE SCALE GENOMIC DNA]</scope>
</reference>
<dbReference type="AlphaFoldDB" id="A0AAV2CKF7"/>
<comment type="catalytic activity">
    <reaction evidence="4">
        <text>NAD(+) + H2O = ADP-D-ribose + nicotinamide + H(+)</text>
        <dbReference type="Rhea" id="RHEA:16301"/>
        <dbReference type="ChEBI" id="CHEBI:15377"/>
        <dbReference type="ChEBI" id="CHEBI:15378"/>
        <dbReference type="ChEBI" id="CHEBI:17154"/>
        <dbReference type="ChEBI" id="CHEBI:57540"/>
        <dbReference type="ChEBI" id="CHEBI:57967"/>
        <dbReference type="EC" id="3.2.2.6"/>
    </reaction>
    <physiologicalReaction direction="left-to-right" evidence="4">
        <dbReference type="Rhea" id="RHEA:16302"/>
    </physiologicalReaction>
</comment>
<dbReference type="InterPro" id="IPR000157">
    <property type="entry name" value="TIR_dom"/>
</dbReference>
<feature type="domain" description="TIR" evidence="5">
    <location>
        <begin position="47"/>
        <end position="102"/>
    </location>
</feature>
<evidence type="ECO:0000256" key="4">
    <source>
        <dbReference type="ARBA" id="ARBA00047304"/>
    </source>
</evidence>
<dbReference type="Gene3D" id="3.40.50.10140">
    <property type="entry name" value="Toll/interleukin-1 receptor homology (TIR) domain"/>
    <property type="match status" value="1"/>
</dbReference>
<evidence type="ECO:0000256" key="2">
    <source>
        <dbReference type="ARBA" id="ARBA00022801"/>
    </source>
</evidence>
<keyword evidence="2" id="KW-0378">Hydrolase</keyword>
<dbReference type="EMBL" id="OZ034813">
    <property type="protein sequence ID" value="CAL1356402.1"/>
    <property type="molecule type" value="Genomic_DNA"/>
</dbReference>
<evidence type="ECO:0000256" key="3">
    <source>
        <dbReference type="ARBA" id="ARBA00023027"/>
    </source>
</evidence>
<sequence length="125" mass="13624">MELCLCIRSSEGTAVSKASSQPEVSSAELKSLVSTLLDSADQQPLEYEVFPSFKGPDIHKSFADCLYSCLVHSNIRTFRDAEELHKGEKIAPSLIQAISNQRYISQSSQRAMLQANGASRKAGTS</sequence>
<dbReference type="InterPro" id="IPR035897">
    <property type="entry name" value="Toll_tir_struct_dom_sf"/>
</dbReference>
<gene>
    <name evidence="6" type="ORF">LTRI10_LOCUS4109</name>
</gene>
<dbReference type="PANTHER" id="PTHR32009:SF39">
    <property type="entry name" value="TIR DOMAIN-CONTAINING PROTEIN"/>
    <property type="match status" value="1"/>
</dbReference>
<evidence type="ECO:0000259" key="5">
    <source>
        <dbReference type="Pfam" id="PF01582"/>
    </source>
</evidence>
<keyword evidence="3" id="KW-0520">NAD</keyword>
<dbReference type="SUPFAM" id="SSF52200">
    <property type="entry name" value="Toll/Interleukin receptor TIR domain"/>
    <property type="match status" value="1"/>
</dbReference>
<dbReference type="GO" id="GO:0007165">
    <property type="term" value="P:signal transduction"/>
    <property type="evidence" value="ECO:0007669"/>
    <property type="project" value="InterPro"/>
</dbReference>
<name>A0AAV2CKF7_9ROSI</name>
<evidence type="ECO:0000256" key="1">
    <source>
        <dbReference type="ARBA" id="ARBA00011982"/>
    </source>
</evidence>
<accession>A0AAV2CKF7</accession>
<dbReference type="PANTHER" id="PTHR32009">
    <property type="entry name" value="TMV RESISTANCE PROTEIN N-LIKE"/>
    <property type="match status" value="1"/>
</dbReference>
<dbReference type="GO" id="GO:0061809">
    <property type="term" value="F:NAD+ nucleosidase activity, cyclic ADP-ribose generating"/>
    <property type="evidence" value="ECO:0007669"/>
    <property type="project" value="UniProtKB-EC"/>
</dbReference>
<evidence type="ECO:0000313" key="6">
    <source>
        <dbReference type="EMBL" id="CAL1356402.1"/>
    </source>
</evidence>
<evidence type="ECO:0000313" key="7">
    <source>
        <dbReference type="Proteomes" id="UP001497516"/>
    </source>
</evidence>
<proteinExistence type="predicted"/>